<proteinExistence type="predicted"/>
<dbReference type="Proteomes" id="UP000324222">
    <property type="component" value="Unassembled WGS sequence"/>
</dbReference>
<evidence type="ECO:0000313" key="1">
    <source>
        <dbReference type="EMBL" id="MPC26244.1"/>
    </source>
</evidence>
<dbReference type="AlphaFoldDB" id="A0A5B7E099"/>
<sequence length="103" mass="11984">MMMPKTNAKNTKTAEILAITDIFKQVRKYTQQPHEEETKGQINFVEPLSLAPLGLQKCLDQRVFDGVAVLPTVVHIHQRLHFFHRFVTITFLVWWKKKAIVKA</sequence>
<gene>
    <name evidence="1" type="ORF">E2C01_019379</name>
</gene>
<name>A0A5B7E099_PORTR</name>
<comment type="caution">
    <text evidence="1">The sequence shown here is derived from an EMBL/GenBank/DDBJ whole genome shotgun (WGS) entry which is preliminary data.</text>
</comment>
<reference evidence="1 2" key="1">
    <citation type="submission" date="2019-05" db="EMBL/GenBank/DDBJ databases">
        <title>Another draft genome of Portunus trituberculatus and its Hox gene families provides insights of decapod evolution.</title>
        <authorList>
            <person name="Jeong J.-H."/>
            <person name="Song I."/>
            <person name="Kim S."/>
            <person name="Choi T."/>
            <person name="Kim D."/>
            <person name="Ryu S."/>
            <person name="Kim W."/>
        </authorList>
    </citation>
    <scope>NUCLEOTIDE SEQUENCE [LARGE SCALE GENOMIC DNA]</scope>
    <source>
        <tissue evidence="1">Muscle</tissue>
    </source>
</reference>
<dbReference type="EMBL" id="VSRR010001576">
    <property type="protein sequence ID" value="MPC26244.1"/>
    <property type="molecule type" value="Genomic_DNA"/>
</dbReference>
<keyword evidence="2" id="KW-1185">Reference proteome</keyword>
<accession>A0A5B7E099</accession>
<evidence type="ECO:0000313" key="2">
    <source>
        <dbReference type="Proteomes" id="UP000324222"/>
    </source>
</evidence>
<protein>
    <submittedName>
        <fullName evidence="1">Uncharacterized protein</fullName>
    </submittedName>
</protein>
<organism evidence="1 2">
    <name type="scientific">Portunus trituberculatus</name>
    <name type="common">Swimming crab</name>
    <name type="synonym">Neptunus trituberculatus</name>
    <dbReference type="NCBI Taxonomy" id="210409"/>
    <lineage>
        <taxon>Eukaryota</taxon>
        <taxon>Metazoa</taxon>
        <taxon>Ecdysozoa</taxon>
        <taxon>Arthropoda</taxon>
        <taxon>Crustacea</taxon>
        <taxon>Multicrustacea</taxon>
        <taxon>Malacostraca</taxon>
        <taxon>Eumalacostraca</taxon>
        <taxon>Eucarida</taxon>
        <taxon>Decapoda</taxon>
        <taxon>Pleocyemata</taxon>
        <taxon>Brachyura</taxon>
        <taxon>Eubrachyura</taxon>
        <taxon>Portunoidea</taxon>
        <taxon>Portunidae</taxon>
        <taxon>Portuninae</taxon>
        <taxon>Portunus</taxon>
    </lineage>
</organism>